<proteinExistence type="predicted"/>
<dbReference type="EMBL" id="CP066775">
    <property type="protein sequence ID" value="QQL48543.1"/>
    <property type="molecule type" value="Genomic_DNA"/>
</dbReference>
<dbReference type="Proteomes" id="UP000429232">
    <property type="component" value="Chromosome"/>
</dbReference>
<organism evidence="1 2">
    <name type="scientific">Mucilaginibacter ginkgonis</name>
    <dbReference type="NCBI Taxonomy" id="2682091"/>
    <lineage>
        <taxon>Bacteria</taxon>
        <taxon>Pseudomonadati</taxon>
        <taxon>Bacteroidota</taxon>
        <taxon>Sphingobacteriia</taxon>
        <taxon>Sphingobacteriales</taxon>
        <taxon>Sphingobacteriaceae</taxon>
        <taxon>Mucilaginibacter</taxon>
    </lineage>
</organism>
<sequence length="72" mass="8433">MSTFVVYPTAEQEKAVEDFLESQNVSFDKEEESVELPQHVLDGIKRGQEDFKAGRFISYEEFKKRQVYSKPL</sequence>
<evidence type="ECO:0000313" key="1">
    <source>
        <dbReference type="EMBL" id="QQL48543.1"/>
    </source>
</evidence>
<keyword evidence="2" id="KW-1185">Reference proteome</keyword>
<protein>
    <submittedName>
        <fullName evidence="1">Uncharacterized protein</fullName>
    </submittedName>
</protein>
<evidence type="ECO:0000313" key="2">
    <source>
        <dbReference type="Proteomes" id="UP000429232"/>
    </source>
</evidence>
<gene>
    <name evidence="1" type="ORF">GO620_010100</name>
</gene>
<dbReference type="KEGG" id="mgik:GO620_010100"/>
<name>A0A6I4I199_9SPHI</name>
<dbReference type="AlphaFoldDB" id="A0A6I4I199"/>
<dbReference type="RefSeq" id="WP_157526252.1">
    <property type="nucleotide sequence ID" value="NZ_CP066775.1"/>
</dbReference>
<reference evidence="1 2" key="1">
    <citation type="submission" date="2020-12" db="EMBL/GenBank/DDBJ databases">
        <title>HMF7856_wgs.fasta genome submission.</title>
        <authorList>
            <person name="Kang H."/>
            <person name="Kim H."/>
            <person name="Joh K."/>
        </authorList>
    </citation>
    <scope>NUCLEOTIDE SEQUENCE [LARGE SCALE GENOMIC DNA]</scope>
    <source>
        <strain evidence="1 2">HMF7856</strain>
    </source>
</reference>
<accession>A0A6I4I199</accession>